<dbReference type="InterPro" id="IPR002401">
    <property type="entry name" value="Cyt_P450_E_grp-I"/>
</dbReference>
<dbReference type="GeneID" id="28868233"/>
<proteinExistence type="inferred from homology"/>
<dbReference type="EMBL" id="LTAN01000006">
    <property type="protein sequence ID" value="OBR07631.1"/>
    <property type="molecule type" value="Genomic_DNA"/>
</dbReference>
<dbReference type="SUPFAM" id="SSF48264">
    <property type="entry name" value="Cytochrome P450"/>
    <property type="match status" value="1"/>
</dbReference>
<dbReference type="AlphaFoldDB" id="A0A1B7Y6J3"/>
<feature type="transmembrane region" description="Helical" evidence="7">
    <location>
        <begin position="20"/>
        <end position="40"/>
    </location>
</feature>
<dbReference type="InterPro" id="IPR017972">
    <property type="entry name" value="Cyt_P450_CS"/>
</dbReference>
<evidence type="ECO:0000256" key="6">
    <source>
        <dbReference type="RuleBase" id="RU000461"/>
    </source>
</evidence>
<keyword evidence="9" id="KW-1185">Reference proteome</keyword>
<dbReference type="PROSITE" id="PS00086">
    <property type="entry name" value="CYTOCHROME_P450"/>
    <property type="match status" value="1"/>
</dbReference>
<dbReference type="Proteomes" id="UP000092177">
    <property type="component" value="Chromosome 6"/>
</dbReference>
<dbReference type="InterPro" id="IPR001128">
    <property type="entry name" value="Cyt_P450"/>
</dbReference>
<dbReference type="GO" id="GO:0005506">
    <property type="term" value="F:iron ion binding"/>
    <property type="evidence" value="ECO:0007669"/>
    <property type="project" value="InterPro"/>
</dbReference>
<dbReference type="OrthoDB" id="3945418at2759"/>
<keyword evidence="7" id="KW-0472">Membrane</keyword>
<evidence type="ECO:0000256" key="2">
    <source>
        <dbReference type="ARBA" id="ARBA00022617"/>
    </source>
</evidence>
<dbReference type="RefSeq" id="XP_018156149.1">
    <property type="nucleotide sequence ID" value="XM_018304126.1"/>
</dbReference>
<keyword evidence="6" id="KW-0503">Monooxygenase</keyword>
<accession>A0A1B7Y6J3</accession>
<dbReference type="Gene3D" id="1.10.630.10">
    <property type="entry name" value="Cytochrome P450"/>
    <property type="match status" value="1"/>
</dbReference>
<evidence type="ECO:0000256" key="3">
    <source>
        <dbReference type="ARBA" id="ARBA00022723"/>
    </source>
</evidence>
<evidence type="ECO:0000313" key="8">
    <source>
        <dbReference type="EMBL" id="OBR07631.1"/>
    </source>
</evidence>
<organism evidence="8 9">
    <name type="scientific">Colletotrichum higginsianum (strain IMI 349063)</name>
    <name type="common">Crucifer anthracnose fungus</name>
    <dbReference type="NCBI Taxonomy" id="759273"/>
    <lineage>
        <taxon>Eukaryota</taxon>
        <taxon>Fungi</taxon>
        <taxon>Dikarya</taxon>
        <taxon>Ascomycota</taxon>
        <taxon>Pezizomycotina</taxon>
        <taxon>Sordariomycetes</taxon>
        <taxon>Hypocreomycetidae</taxon>
        <taxon>Glomerellales</taxon>
        <taxon>Glomerellaceae</taxon>
        <taxon>Colletotrichum</taxon>
        <taxon>Colletotrichum destructivum species complex</taxon>
    </lineage>
</organism>
<dbReference type="PANTHER" id="PTHR24305">
    <property type="entry name" value="CYTOCHROME P450"/>
    <property type="match status" value="1"/>
</dbReference>
<comment type="cofactor">
    <cofactor evidence="1 5">
        <name>heme</name>
        <dbReference type="ChEBI" id="CHEBI:30413"/>
    </cofactor>
</comment>
<dbReference type="VEuPathDB" id="FungiDB:CH63R_09152"/>
<name>A0A1B7Y6J3_COLHI</name>
<keyword evidence="7" id="KW-0812">Transmembrane</keyword>
<comment type="caution">
    <text evidence="8">The sequence shown here is derived from an EMBL/GenBank/DDBJ whole genome shotgun (WGS) entry which is preliminary data.</text>
</comment>
<feature type="binding site" description="axial binding residue" evidence="5">
    <location>
        <position position="441"/>
    </location>
    <ligand>
        <name>heme</name>
        <dbReference type="ChEBI" id="CHEBI:30413"/>
    </ligand>
    <ligandPart>
        <name>Fe</name>
        <dbReference type="ChEBI" id="CHEBI:18248"/>
    </ligandPart>
</feature>
<gene>
    <name evidence="8" type="ORF">CH63R_09152</name>
</gene>
<keyword evidence="2 5" id="KW-0349">Heme</keyword>
<dbReference type="GO" id="GO:0020037">
    <property type="term" value="F:heme binding"/>
    <property type="evidence" value="ECO:0007669"/>
    <property type="project" value="InterPro"/>
</dbReference>
<dbReference type="InterPro" id="IPR050121">
    <property type="entry name" value="Cytochrome_P450_monoxygenase"/>
</dbReference>
<evidence type="ECO:0000256" key="4">
    <source>
        <dbReference type="ARBA" id="ARBA00023004"/>
    </source>
</evidence>
<dbReference type="GO" id="GO:0004497">
    <property type="term" value="F:monooxygenase activity"/>
    <property type="evidence" value="ECO:0007669"/>
    <property type="project" value="UniProtKB-KW"/>
</dbReference>
<evidence type="ECO:0000313" key="9">
    <source>
        <dbReference type="Proteomes" id="UP000092177"/>
    </source>
</evidence>
<sequence length="501" mass="56878">MFSYTNHTSLSSEVSAFRLFLARTSVFEVATLFIAISLFWGSFRAIYLLYFHPLASFPGPRRAALSTWWLYSQSKSGRAEEIFEELHKKYNTRALRIAPNEIHITDSALYHTIYSQRHTFTKQAHFYSAFMKPYSVFVETDVELHRQRRKQLSNFFSKMSIRSIEGILLSKVATLCKRISETRFNGPVNFYQTFRKHLHNAPFLETFDLAANSFWDIEHFSILRVIISSVPSAVAGKLSRSAARLQGLLLAVADTVTKFRRLKSSGKSFDHVVVFDKLSDLDDVRLQGEAADILVAGSDTTATTLAVAIEQIIERPAVYTRLRKELRDAGFLRERDYELQKLEQLPYLSSCVKEALRYAMAVPGRLPRIVPEPGMGAEALVVDGKHIPPGACVSISAYSVHFDESIWGADARSFIPERWLTDDGKHLEKYLVTFSKGARQCLGINLAYAEATLTLAMVVNRFRFTADKTLKESDLKRVDNFTMGYEGTGIRAEVHEDYQKA</sequence>
<keyword evidence="7" id="KW-1133">Transmembrane helix</keyword>
<evidence type="ECO:0000256" key="1">
    <source>
        <dbReference type="ARBA" id="ARBA00001971"/>
    </source>
</evidence>
<reference evidence="9" key="1">
    <citation type="journal article" date="2017" name="BMC Genomics">
        <title>Gapless genome assembly of Colletotrichum higginsianum reveals chromosome structure and association of transposable elements with secondary metabolite gene clusters.</title>
        <authorList>
            <person name="Dallery J.-F."/>
            <person name="Lapalu N."/>
            <person name="Zampounis A."/>
            <person name="Pigne S."/>
            <person name="Luyten I."/>
            <person name="Amselem J."/>
            <person name="Wittenberg A.H.J."/>
            <person name="Zhou S."/>
            <person name="de Queiroz M.V."/>
            <person name="Robin G.P."/>
            <person name="Auger A."/>
            <person name="Hainaut M."/>
            <person name="Henrissat B."/>
            <person name="Kim K.-T."/>
            <person name="Lee Y.-H."/>
            <person name="Lespinet O."/>
            <person name="Schwartz D.C."/>
            <person name="Thon M.R."/>
            <person name="O'Connell R.J."/>
        </authorList>
    </citation>
    <scope>NUCLEOTIDE SEQUENCE [LARGE SCALE GENOMIC DNA]</scope>
    <source>
        <strain evidence="9">IMI 349063</strain>
    </source>
</reference>
<dbReference type="GO" id="GO:0016705">
    <property type="term" value="F:oxidoreductase activity, acting on paired donors, with incorporation or reduction of molecular oxygen"/>
    <property type="evidence" value="ECO:0007669"/>
    <property type="project" value="InterPro"/>
</dbReference>
<dbReference type="Pfam" id="PF00067">
    <property type="entry name" value="p450"/>
    <property type="match status" value="1"/>
</dbReference>
<dbReference type="PANTHER" id="PTHR24305:SF234">
    <property type="entry name" value="CYTOCHROME P450"/>
    <property type="match status" value="1"/>
</dbReference>
<dbReference type="CDD" id="cd11062">
    <property type="entry name" value="CYP58-like"/>
    <property type="match status" value="1"/>
</dbReference>
<keyword evidence="6" id="KW-0560">Oxidoreductase</keyword>
<evidence type="ECO:0000256" key="7">
    <source>
        <dbReference type="SAM" id="Phobius"/>
    </source>
</evidence>
<protein>
    <submittedName>
        <fullName evidence="8">Cytochrome p450</fullName>
    </submittedName>
</protein>
<keyword evidence="4 5" id="KW-0408">Iron</keyword>
<dbReference type="PRINTS" id="PR00385">
    <property type="entry name" value="P450"/>
</dbReference>
<comment type="similarity">
    <text evidence="6">Belongs to the cytochrome P450 family.</text>
</comment>
<evidence type="ECO:0000256" key="5">
    <source>
        <dbReference type="PIRSR" id="PIRSR602401-1"/>
    </source>
</evidence>
<keyword evidence="3 5" id="KW-0479">Metal-binding</keyword>
<dbReference type="InterPro" id="IPR036396">
    <property type="entry name" value="Cyt_P450_sf"/>
</dbReference>
<dbReference type="KEGG" id="chig:CH63R_09152"/>
<dbReference type="PRINTS" id="PR00463">
    <property type="entry name" value="EP450I"/>
</dbReference>